<evidence type="ECO:0000313" key="1">
    <source>
        <dbReference type="EMBL" id="NEM94325.1"/>
    </source>
</evidence>
<sequence length="93" mass="10575">MKVYLNQVTTIDGTSLNANLNTLNVKCISSCEITPPPLPKKQHRYPPQLNPQILKIPQNERQELYKLLNNCSNYNRENEQHSNSGLGLAKFPV</sequence>
<accession>A0A6B3LH17</accession>
<organism evidence="1">
    <name type="scientific">Vibrio cholerae</name>
    <dbReference type="NCBI Taxonomy" id="666"/>
    <lineage>
        <taxon>Bacteria</taxon>
        <taxon>Pseudomonadati</taxon>
        <taxon>Pseudomonadota</taxon>
        <taxon>Gammaproteobacteria</taxon>
        <taxon>Vibrionales</taxon>
        <taxon>Vibrionaceae</taxon>
        <taxon>Vibrio</taxon>
    </lineage>
</organism>
<dbReference type="AlphaFoldDB" id="A0A6B3LH17"/>
<proteinExistence type="predicted"/>
<comment type="caution">
    <text evidence="1">The sequence shown here is derived from an EMBL/GenBank/DDBJ whole genome shotgun (WGS) entry which is preliminary data.</text>
</comment>
<reference evidence="1" key="1">
    <citation type="submission" date="2020-02" db="EMBL/GenBank/DDBJ databases">
        <title>Genome Announcements.</title>
        <authorList>
            <person name="Abdulabbas H.T."/>
            <person name="Bunyan I.A."/>
            <person name="Abdul-Lateef L.A."/>
        </authorList>
    </citation>
    <scope>NUCLEOTIDE SEQUENCE</scope>
    <source>
        <strain evidence="1">NAG1</strain>
    </source>
</reference>
<protein>
    <submittedName>
        <fullName evidence="1">Uncharacterized protein</fullName>
    </submittedName>
</protein>
<dbReference type="EMBL" id="JAAGVX010000006">
    <property type="protein sequence ID" value="NEM94325.1"/>
    <property type="molecule type" value="Genomic_DNA"/>
</dbReference>
<name>A0A6B3LH17_VIBCL</name>
<dbReference type="RefSeq" id="WP_131476916.1">
    <property type="nucleotide sequence ID" value="NZ_AP024967.1"/>
</dbReference>
<gene>
    <name evidence="1" type="ORF">G3T61_08960</name>
</gene>